<evidence type="ECO:0000256" key="1">
    <source>
        <dbReference type="SAM" id="MobiDB-lite"/>
    </source>
</evidence>
<dbReference type="InterPro" id="IPR018638">
    <property type="entry name" value="DUF2061_membrane"/>
</dbReference>
<gene>
    <name evidence="3" type="ORF">IV203_025911</name>
</gene>
<proteinExistence type="predicted"/>
<organism evidence="3 4">
    <name type="scientific">Nitzschia inconspicua</name>
    <dbReference type="NCBI Taxonomy" id="303405"/>
    <lineage>
        <taxon>Eukaryota</taxon>
        <taxon>Sar</taxon>
        <taxon>Stramenopiles</taxon>
        <taxon>Ochrophyta</taxon>
        <taxon>Bacillariophyta</taxon>
        <taxon>Bacillariophyceae</taxon>
        <taxon>Bacillariophycidae</taxon>
        <taxon>Bacillariales</taxon>
        <taxon>Bacillariaceae</taxon>
        <taxon>Nitzschia</taxon>
    </lineage>
</organism>
<reference evidence="3" key="2">
    <citation type="submission" date="2021-04" db="EMBL/GenBank/DDBJ databases">
        <authorList>
            <person name="Podell S."/>
        </authorList>
    </citation>
    <scope>NUCLEOTIDE SEQUENCE</scope>
    <source>
        <strain evidence="3">Hildebrandi</strain>
    </source>
</reference>
<dbReference type="AlphaFoldDB" id="A0A9K3PWK7"/>
<keyword evidence="4" id="KW-1185">Reference proteome</keyword>
<feature type="region of interest" description="Disordered" evidence="1">
    <location>
        <begin position="132"/>
        <end position="156"/>
    </location>
</feature>
<comment type="caution">
    <text evidence="3">The sequence shown here is derived from an EMBL/GenBank/DDBJ whole genome shotgun (WGS) entry which is preliminary data.</text>
</comment>
<accession>A0A9K3PWK7</accession>
<dbReference type="Proteomes" id="UP000693970">
    <property type="component" value="Unassembled WGS sequence"/>
</dbReference>
<dbReference type="OrthoDB" id="41281at2759"/>
<feature type="compositionally biased region" description="Polar residues" evidence="1">
    <location>
        <begin position="145"/>
        <end position="156"/>
    </location>
</feature>
<evidence type="ECO:0000313" key="4">
    <source>
        <dbReference type="Proteomes" id="UP000693970"/>
    </source>
</evidence>
<evidence type="ECO:0000313" key="3">
    <source>
        <dbReference type="EMBL" id="KAG7362245.1"/>
    </source>
</evidence>
<name>A0A9K3PWK7_9STRA</name>
<sequence length="156" mass="16749">MLYHVNTMSDLAARNRGVSSEHDYATEGGNVGMTASNITSMYINASDEHHHDHFAPPTSTTPTSESHTRSLVKGLTWRCLATISTVVIAWIVTGETGTAFQIGFFEFFAGLGAYDASYCTTVPQTETEEDGVLGREKGGKGGSKMTCTQGSCLQEL</sequence>
<dbReference type="EMBL" id="JAGRRH010000012">
    <property type="protein sequence ID" value="KAG7362245.1"/>
    <property type="molecule type" value="Genomic_DNA"/>
</dbReference>
<reference evidence="3" key="1">
    <citation type="journal article" date="2021" name="Sci. Rep.">
        <title>Diploid genomic architecture of Nitzschia inconspicua, an elite biomass production diatom.</title>
        <authorList>
            <person name="Oliver A."/>
            <person name="Podell S."/>
            <person name="Pinowska A."/>
            <person name="Traller J.C."/>
            <person name="Smith S.R."/>
            <person name="McClure R."/>
            <person name="Beliaev A."/>
            <person name="Bohutskyi P."/>
            <person name="Hill E.A."/>
            <person name="Rabines A."/>
            <person name="Zheng H."/>
            <person name="Allen L.Z."/>
            <person name="Kuo A."/>
            <person name="Grigoriev I.V."/>
            <person name="Allen A.E."/>
            <person name="Hazlebeck D."/>
            <person name="Allen E.E."/>
        </authorList>
    </citation>
    <scope>NUCLEOTIDE SEQUENCE</scope>
    <source>
        <strain evidence="3">Hildebrandi</strain>
    </source>
</reference>
<feature type="domain" description="DUF2061" evidence="2">
    <location>
        <begin position="71"/>
        <end position="114"/>
    </location>
</feature>
<evidence type="ECO:0000259" key="2">
    <source>
        <dbReference type="Pfam" id="PF09834"/>
    </source>
</evidence>
<protein>
    <submittedName>
        <fullName evidence="3">DUF2061 domain containing membrane protein</fullName>
    </submittedName>
</protein>
<dbReference type="Pfam" id="PF09834">
    <property type="entry name" value="DUF2061"/>
    <property type="match status" value="1"/>
</dbReference>